<keyword evidence="1" id="KW-0963">Cytoplasm</keyword>
<keyword evidence="2" id="KW-0132">Cell division</keyword>
<evidence type="ECO:0000256" key="4">
    <source>
        <dbReference type="ARBA" id="ARBA00023306"/>
    </source>
</evidence>
<dbReference type="PANTHER" id="PTHR34298:SF2">
    <property type="entry name" value="SEGREGATION AND CONDENSATION PROTEIN B"/>
    <property type="match status" value="1"/>
</dbReference>
<accession>A0A0G0UJA7</accession>
<dbReference type="GO" id="GO:0051301">
    <property type="term" value="P:cell division"/>
    <property type="evidence" value="ECO:0007669"/>
    <property type="project" value="UniProtKB-KW"/>
</dbReference>
<comment type="caution">
    <text evidence="5">The sequence shown here is derived from an EMBL/GenBank/DDBJ whole genome shotgun (WGS) entry which is preliminary data.</text>
</comment>
<evidence type="ECO:0000256" key="3">
    <source>
        <dbReference type="ARBA" id="ARBA00022829"/>
    </source>
</evidence>
<protein>
    <submittedName>
        <fullName evidence="5">Segregation and condensation protein B</fullName>
    </submittedName>
</protein>
<dbReference type="EMBL" id="LCAK01000003">
    <property type="protein sequence ID" value="KKR88903.1"/>
    <property type="molecule type" value="Genomic_DNA"/>
</dbReference>
<evidence type="ECO:0000313" key="6">
    <source>
        <dbReference type="Proteomes" id="UP000033918"/>
    </source>
</evidence>
<dbReference type="Proteomes" id="UP000033918">
    <property type="component" value="Unassembled WGS sequence"/>
</dbReference>
<dbReference type="InterPro" id="IPR036390">
    <property type="entry name" value="WH_DNA-bd_sf"/>
</dbReference>
<proteinExistence type="predicted"/>
<keyword evidence="4" id="KW-0131">Cell cycle</keyword>
<dbReference type="GO" id="GO:0051304">
    <property type="term" value="P:chromosome separation"/>
    <property type="evidence" value="ECO:0007669"/>
    <property type="project" value="InterPro"/>
</dbReference>
<keyword evidence="3" id="KW-0159">Chromosome partition</keyword>
<organism evidence="5 6">
    <name type="scientific">Candidatus Wolfebacteria bacterium GW2011_GWB1_41_12</name>
    <dbReference type="NCBI Taxonomy" id="1619006"/>
    <lineage>
        <taxon>Bacteria</taxon>
        <taxon>Candidatus Wolfeibacteriota</taxon>
    </lineage>
</organism>
<dbReference type="AlphaFoldDB" id="A0A0G0UJA7"/>
<gene>
    <name evidence="5" type="ORF">UU38_C0003G0155</name>
</gene>
<evidence type="ECO:0000256" key="1">
    <source>
        <dbReference type="ARBA" id="ARBA00022490"/>
    </source>
</evidence>
<dbReference type="SUPFAM" id="SSF46785">
    <property type="entry name" value="Winged helix' DNA-binding domain"/>
    <property type="match status" value="2"/>
</dbReference>
<dbReference type="Gene3D" id="1.10.10.10">
    <property type="entry name" value="Winged helix-like DNA-binding domain superfamily/Winged helix DNA-binding domain"/>
    <property type="match status" value="2"/>
</dbReference>
<evidence type="ECO:0000256" key="2">
    <source>
        <dbReference type="ARBA" id="ARBA00022618"/>
    </source>
</evidence>
<dbReference type="InterPro" id="IPR005234">
    <property type="entry name" value="ScpB_csome_segregation"/>
</dbReference>
<dbReference type="InterPro" id="IPR036388">
    <property type="entry name" value="WH-like_DNA-bd_sf"/>
</dbReference>
<reference evidence="5 6" key="1">
    <citation type="journal article" date="2015" name="Nature">
        <title>rRNA introns, odd ribosomes, and small enigmatic genomes across a large radiation of phyla.</title>
        <authorList>
            <person name="Brown C.T."/>
            <person name="Hug L.A."/>
            <person name="Thomas B.C."/>
            <person name="Sharon I."/>
            <person name="Castelle C.J."/>
            <person name="Singh A."/>
            <person name="Wilkins M.J."/>
            <person name="Williams K.H."/>
            <person name="Banfield J.F."/>
        </authorList>
    </citation>
    <scope>NUCLEOTIDE SEQUENCE [LARGE SCALE GENOMIC DNA]</scope>
</reference>
<dbReference type="PANTHER" id="PTHR34298">
    <property type="entry name" value="SEGREGATION AND CONDENSATION PROTEIN B"/>
    <property type="match status" value="1"/>
</dbReference>
<name>A0A0G0UJA7_9BACT</name>
<evidence type="ECO:0000313" key="5">
    <source>
        <dbReference type="EMBL" id="KKR88903.1"/>
    </source>
</evidence>
<dbReference type="Pfam" id="PF04079">
    <property type="entry name" value="SMC_ScpB"/>
    <property type="match status" value="1"/>
</dbReference>
<dbReference type="NCBIfam" id="TIGR00281">
    <property type="entry name" value="SMC-Scp complex subunit ScpB"/>
    <property type="match status" value="1"/>
</dbReference>
<dbReference type="PIRSF" id="PIRSF019345">
    <property type="entry name" value="ScpB"/>
    <property type="match status" value="1"/>
</dbReference>
<sequence length="185" mass="21270">MRDKNLTAAVEAILFAYGEPLEIKKIAKILNQDEKTVKEAAEKLNQYYLLEETGIKLIFSDNRLQLATKPEFSHLFENFIKEEFRENLTPAALETISLIAYLGPISRVQLDYFRGVNSSFILRSLLMRGLIERSTETKERSYAYRLSFDALKHLGISKIEELPEYEKFKTIADGANPVQNNFQAV</sequence>